<name>A0A0F8ZKM7_9ZZZZ</name>
<gene>
    <name evidence="1" type="ORF">LCGC14_2958800</name>
</gene>
<organism evidence="1">
    <name type="scientific">marine sediment metagenome</name>
    <dbReference type="NCBI Taxonomy" id="412755"/>
    <lineage>
        <taxon>unclassified sequences</taxon>
        <taxon>metagenomes</taxon>
        <taxon>ecological metagenomes</taxon>
    </lineage>
</organism>
<reference evidence="1" key="1">
    <citation type="journal article" date="2015" name="Nature">
        <title>Complex archaea that bridge the gap between prokaryotes and eukaryotes.</title>
        <authorList>
            <person name="Spang A."/>
            <person name="Saw J.H."/>
            <person name="Jorgensen S.L."/>
            <person name="Zaremba-Niedzwiedzka K."/>
            <person name="Martijn J."/>
            <person name="Lind A.E."/>
            <person name="van Eijk R."/>
            <person name="Schleper C."/>
            <person name="Guy L."/>
            <person name="Ettema T.J."/>
        </authorList>
    </citation>
    <scope>NUCLEOTIDE SEQUENCE</scope>
</reference>
<feature type="non-terminal residue" evidence="1">
    <location>
        <position position="348"/>
    </location>
</feature>
<accession>A0A0F8ZKM7</accession>
<protein>
    <submittedName>
        <fullName evidence="1">Uncharacterized protein</fullName>
    </submittedName>
</protein>
<sequence length="348" mass="38262">MPTGDALLRAFTQSGAAFAPGQIAGQQAGSTIRNVLSTLASIPEAKRQKKLDEARTRFIGAQTSEAEERTRLMQPTFESQQGLQEAYATHARALAERQRFGVQVDFLEALPSAIAIYETQPELGSEIINNLTKARGLKTKMDPELFRSIGPAFGEATNEMFQALPQTDFSDAKAVDKLLTDTLIAYGTHPSLANVSAEKRVEGAQKIVTMYKEIHALRNSFSTDVGKMNDDQFFAHLALKKFPNSPDEARDYFIGAKSAALLPAITRFMNSKGLQVDAEAFKNYKPPTITSTIDSTGKTTYTIKREPAIPKPKQQDELAELDFNIVKNKRLLTLFNTGAKDWVGPTLA</sequence>
<proteinExistence type="predicted"/>
<dbReference type="EMBL" id="LAZR01059830">
    <property type="protein sequence ID" value="KKK66964.1"/>
    <property type="molecule type" value="Genomic_DNA"/>
</dbReference>
<dbReference type="AlphaFoldDB" id="A0A0F8ZKM7"/>
<comment type="caution">
    <text evidence="1">The sequence shown here is derived from an EMBL/GenBank/DDBJ whole genome shotgun (WGS) entry which is preliminary data.</text>
</comment>
<evidence type="ECO:0000313" key="1">
    <source>
        <dbReference type="EMBL" id="KKK66964.1"/>
    </source>
</evidence>